<dbReference type="AlphaFoldDB" id="A0A0A8ZNV0"/>
<name>A0A0A8ZNV0_ARUDO</name>
<proteinExistence type="predicted"/>
<dbReference type="EMBL" id="GBRH01258522">
    <property type="protein sequence ID" value="JAD39373.1"/>
    <property type="molecule type" value="Transcribed_RNA"/>
</dbReference>
<reference evidence="1" key="1">
    <citation type="submission" date="2014-09" db="EMBL/GenBank/DDBJ databases">
        <authorList>
            <person name="Magalhaes I.L.F."/>
            <person name="Oliveira U."/>
            <person name="Santos F.R."/>
            <person name="Vidigal T.H.D.A."/>
            <person name="Brescovit A.D."/>
            <person name="Santos A.J."/>
        </authorList>
    </citation>
    <scope>NUCLEOTIDE SEQUENCE</scope>
    <source>
        <tissue evidence="1">Shoot tissue taken approximately 20 cm above the soil surface</tissue>
    </source>
</reference>
<protein>
    <submittedName>
        <fullName evidence="1">Uncharacterized protein</fullName>
    </submittedName>
</protein>
<evidence type="ECO:0000313" key="1">
    <source>
        <dbReference type="EMBL" id="JAD39373.1"/>
    </source>
</evidence>
<sequence length="45" mass="5250">MSNGQENLLRVPLDEHKHATAVPFGKTERKKVRNSLSDEFKFQCY</sequence>
<reference evidence="1" key="2">
    <citation type="journal article" date="2015" name="Data Brief">
        <title>Shoot transcriptome of the giant reed, Arundo donax.</title>
        <authorList>
            <person name="Barrero R.A."/>
            <person name="Guerrero F.D."/>
            <person name="Moolhuijzen P."/>
            <person name="Goolsby J.A."/>
            <person name="Tidwell J."/>
            <person name="Bellgard S.E."/>
            <person name="Bellgard M.I."/>
        </authorList>
    </citation>
    <scope>NUCLEOTIDE SEQUENCE</scope>
    <source>
        <tissue evidence="1">Shoot tissue taken approximately 20 cm above the soil surface</tissue>
    </source>
</reference>
<organism evidence="1">
    <name type="scientific">Arundo donax</name>
    <name type="common">Giant reed</name>
    <name type="synonym">Donax arundinaceus</name>
    <dbReference type="NCBI Taxonomy" id="35708"/>
    <lineage>
        <taxon>Eukaryota</taxon>
        <taxon>Viridiplantae</taxon>
        <taxon>Streptophyta</taxon>
        <taxon>Embryophyta</taxon>
        <taxon>Tracheophyta</taxon>
        <taxon>Spermatophyta</taxon>
        <taxon>Magnoliopsida</taxon>
        <taxon>Liliopsida</taxon>
        <taxon>Poales</taxon>
        <taxon>Poaceae</taxon>
        <taxon>PACMAD clade</taxon>
        <taxon>Arundinoideae</taxon>
        <taxon>Arundineae</taxon>
        <taxon>Arundo</taxon>
    </lineage>
</organism>
<accession>A0A0A8ZNV0</accession>